<dbReference type="Proteomes" id="UP000199302">
    <property type="component" value="Unassembled WGS sequence"/>
</dbReference>
<dbReference type="AlphaFoldDB" id="A0A1I6DFB8"/>
<organism evidence="1 2">
    <name type="scientific">Poseidonocella sedimentorum</name>
    <dbReference type="NCBI Taxonomy" id="871652"/>
    <lineage>
        <taxon>Bacteria</taxon>
        <taxon>Pseudomonadati</taxon>
        <taxon>Pseudomonadota</taxon>
        <taxon>Alphaproteobacteria</taxon>
        <taxon>Rhodobacterales</taxon>
        <taxon>Roseobacteraceae</taxon>
        <taxon>Poseidonocella</taxon>
    </lineage>
</organism>
<accession>A0A1I6DFB8</accession>
<dbReference type="EMBL" id="FOYI01000003">
    <property type="protein sequence ID" value="SFR04143.1"/>
    <property type="molecule type" value="Genomic_DNA"/>
</dbReference>
<evidence type="ECO:0000313" key="1">
    <source>
        <dbReference type="EMBL" id="SFR04143.1"/>
    </source>
</evidence>
<evidence type="ECO:0000313" key="2">
    <source>
        <dbReference type="Proteomes" id="UP000199302"/>
    </source>
</evidence>
<gene>
    <name evidence="1" type="ORF">SAMN04515673_103124</name>
</gene>
<dbReference type="OrthoDB" id="547419at2"/>
<proteinExistence type="predicted"/>
<protein>
    <submittedName>
        <fullName evidence="1">Uncharacterized protein</fullName>
    </submittedName>
</protein>
<sequence>MARVILHVGTHKTGIDPIHVEEPPVVRESVSVRAARWFMTTKHDGTALDTSALRARWVYALSDAASPLLTDAPRESLWASAEQRDAVFAQALDGFTHNEFWDAPSDEITPLIWTADQQAEVEAHYADWFARSETWLKFRKHLGMAPYQKDETLSAWDKTVRYGAFKLRSLLQPGR</sequence>
<keyword evidence="2" id="KW-1185">Reference proteome</keyword>
<dbReference type="STRING" id="871652.SAMN04515673_103124"/>
<dbReference type="RefSeq" id="WP_092077887.1">
    <property type="nucleotide sequence ID" value="NZ_FOYI01000003.1"/>
</dbReference>
<reference evidence="1 2" key="1">
    <citation type="submission" date="2016-10" db="EMBL/GenBank/DDBJ databases">
        <authorList>
            <person name="de Groot N.N."/>
        </authorList>
    </citation>
    <scope>NUCLEOTIDE SEQUENCE [LARGE SCALE GENOMIC DNA]</scope>
    <source>
        <strain evidence="2">KMM 9023,NRIC 0796,JCM 17311,KCTC 23692</strain>
    </source>
</reference>
<name>A0A1I6DFB8_9RHOB</name>